<dbReference type="GO" id="GO:0004520">
    <property type="term" value="F:DNA endonuclease activity"/>
    <property type="evidence" value="ECO:0007669"/>
    <property type="project" value="TreeGrafter"/>
</dbReference>
<dbReference type="Proteomes" id="UP000092555">
    <property type="component" value="Unassembled WGS sequence"/>
</dbReference>
<evidence type="ECO:0000313" key="3">
    <source>
        <dbReference type="Proteomes" id="UP000092555"/>
    </source>
</evidence>
<dbReference type="AlphaFoldDB" id="A0A1A0H9G5"/>
<name>A0A1A0H9G5_9ASCO</name>
<feature type="domain" description="Mitochondrial resolvase Ydc2 catalytic" evidence="1">
    <location>
        <begin position="52"/>
        <end position="284"/>
    </location>
</feature>
<reference evidence="2 3" key="1">
    <citation type="submission" date="2016-05" db="EMBL/GenBank/DDBJ databases">
        <title>Comparative genomics of biotechnologically important yeasts.</title>
        <authorList>
            <consortium name="DOE Joint Genome Institute"/>
            <person name="Riley R."/>
            <person name="Haridas S."/>
            <person name="Wolfe K.H."/>
            <person name="Lopes M.R."/>
            <person name="Hittinger C.T."/>
            <person name="Goker M."/>
            <person name="Salamov A."/>
            <person name="Wisecaver J."/>
            <person name="Long T.M."/>
            <person name="Aerts A.L."/>
            <person name="Barry K."/>
            <person name="Choi C."/>
            <person name="Clum A."/>
            <person name="Coughlan A.Y."/>
            <person name="Deshpande S."/>
            <person name="Douglass A.P."/>
            <person name="Hanson S.J."/>
            <person name="Klenk H.-P."/>
            <person name="LaButti K."/>
            <person name="Lapidus A."/>
            <person name="Lindquist E."/>
            <person name="Lipzen A."/>
            <person name="Meier-kolthoff J.P."/>
            <person name="Ohm R.A."/>
            <person name="Otillar R.P."/>
            <person name="Pangilinan J."/>
            <person name="Peng Y."/>
            <person name="Rokas A."/>
            <person name="Rosa C.A."/>
            <person name="Scheuner C."/>
            <person name="Sibirny A.A."/>
            <person name="Slot J.C."/>
            <person name="Stielow J.B."/>
            <person name="Sun H."/>
            <person name="Kurtzman C.P."/>
            <person name="Blackwell M."/>
            <person name="Grigoriev I.V."/>
            <person name="Jeffries T.W."/>
        </authorList>
    </citation>
    <scope>NUCLEOTIDE SEQUENCE [LARGE SCALE GENOMIC DNA]</scope>
    <source>
        <strain evidence="2 3">NRRL YB-4993</strain>
    </source>
</reference>
<dbReference type="GO" id="GO:0070336">
    <property type="term" value="F:flap-structured DNA binding"/>
    <property type="evidence" value="ECO:0007669"/>
    <property type="project" value="TreeGrafter"/>
</dbReference>
<keyword evidence="3" id="KW-1185">Reference proteome</keyword>
<dbReference type="RefSeq" id="XP_018711183.1">
    <property type="nucleotide sequence ID" value="XM_018854243.1"/>
</dbReference>
<organism evidence="2 3">
    <name type="scientific">Metschnikowia bicuspidata var. bicuspidata NRRL YB-4993</name>
    <dbReference type="NCBI Taxonomy" id="869754"/>
    <lineage>
        <taxon>Eukaryota</taxon>
        <taxon>Fungi</taxon>
        <taxon>Dikarya</taxon>
        <taxon>Ascomycota</taxon>
        <taxon>Saccharomycotina</taxon>
        <taxon>Pichiomycetes</taxon>
        <taxon>Metschnikowiaceae</taxon>
        <taxon>Metschnikowia</taxon>
    </lineage>
</organism>
<dbReference type="STRING" id="869754.A0A1A0H9G5"/>
<dbReference type="GO" id="GO:0005739">
    <property type="term" value="C:mitochondrion"/>
    <property type="evidence" value="ECO:0007669"/>
    <property type="project" value="TreeGrafter"/>
</dbReference>
<evidence type="ECO:0000313" key="2">
    <source>
        <dbReference type="EMBL" id="OBA20661.1"/>
    </source>
</evidence>
<dbReference type="InterPro" id="IPR039197">
    <property type="entry name" value="Mrs1/Cce1"/>
</dbReference>
<dbReference type="SUPFAM" id="SSF53098">
    <property type="entry name" value="Ribonuclease H-like"/>
    <property type="match status" value="1"/>
</dbReference>
<sequence length="334" mass="37690">MNLLRIKDLQRLATHCGYRTDVSKLGRIAAIAETGAFFERVLGNRPNESLDVLSVDVGLKNFSYSKVSYQQNTADIKEWAVVNLHSKYGTPEYIDEGSLVDLKAYMAKLAVSVVDNVLISSLWVPKIITIENQRTRSNSSKATLPNVLLNFTFEHMLYAAFVARQTTNPAYESLVVMPMNANKMVSFWLSRYIAKGCPYSPSRSKTYRKNMLYGWLKAPHIAPFDISSFTNLLPADFPSMGTNLLNTSLRLALNIEHKGAKVDDLVDSLLYNLSIARQIFHHQEIQTLAAAHDKDGILARLEQWDVEHLKFIEPVLNSSDLFLATEYQDHVSKS</sequence>
<proteinExistence type="predicted"/>
<dbReference type="GO" id="GO:0000402">
    <property type="term" value="F:crossed form four-way junction DNA binding"/>
    <property type="evidence" value="ECO:0007669"/>
    <property type="project" value="TreeGrafter"/>
</dbReference>
<accession>A0A1A0H9G5</accession>
<dbReference type="GeneID" id="30027219"/>
<gene>
    <name evidence="2" type="ORF">METBIDRAFT_12626</name>
</gene>
<dbReference type="EMBL" id="LXTC01000004">
    <property type="protein sequence ID" value="OBA20661.1"/>
    <property type="molecule type" value="Genomic_DNA"/>
</dbReference>
<dbReference type="OrthoDB" id="5552842at2759"/>
<dbReference type="PANTHER" id="PTHR28072">
    <property type="entry name" value="CRUCIFORM CUTTING ENDONUCLEASE 1, MITOCHONDRIAL-RELATED"/>
    <property type="match status" value="1"/>
</dbReference>
<dbReference type="GO" id="GO:0000403">
    <property type="term" value="F:Y-form DNA binding"/>
    <property type="evidence" value="ECO:0007669"/>
    <property type="project" value="TreeGrafter"/>
</dbReference>
<dbReference type="Gene3D" id="3.30.420.10">
    <property type="entry name" value="Ribonuclease H-like superfamily/Ribonuclease H"/>
    <property type="match status" value="1"/>
</dbReference>
<dbReference type="PANTHER" id="PTHR28072:SF1">
    <property type="entry name" value="CRUCIFORM CUTTING ENDONUCLEASE 1, MITOCHONDRIAL-RELATED"/>
    <property type="match status" value="1"/>
</dbReference>
<evidence type="ECO:0000259" key="1">
    <source>
        <dbReference type="Pfam" id="PF09159"/>
    </source>
</evidence>
<protein>
    <submittedName>
        <fullName evidence="2">Ydc2-catalyt-domain-containing protein</fullName>
    </submittedName>
</protein>
<dbReference type="Pfam" id="PF09159">
    <property type="entry name" value="Ydc2-catalyt"/>
    <property type="match status" value="1"/>
</dbReference>
<dbReference type="InterPro" id="IPR012337">
    <property type="entry name" value="RNaseH-like_sf"/>
</dbReference>
<dbReference type="InterPro" id="IPR015242">
    <property type="entry name" value="Ydc2_cat"/>
</dbReference>
<dbReference type="InterPro" id="IPR036397">
    <property type="entry name" value="RNaseH_sf"/>
</dbReference>
<comment type="caution">
    <text evidence="2">The sequence shown here is derived from an EMBL/GenBank/DDBJ whole genome shotgun (WGS) entry which is preliminary data.</text>
</comment>